<dbReference type="PANTHER" id="PTHR46481">
    <property type="entry name" value="ZINC FINGER BED DOMAIN-CONTAINING PROTEIN 4"/>
    <property type="match status" value="1"/>
</dbReference>
<dbReference type="OMA" id="NWHELLL"/>
<sequence length="307" mass="35792">MFTNSNQVVCLTTDCWTSVQNLSYLCLTVHFIDENWKLHKRILNFCPLTNNKGETIGKKIEKCLEGWLIGRVFSITVDNVSSNDVAISYLKSGIEDWNTNPLKEEKLHVRYCAHILNLVVNDGLKEYHSSIRKIRSAVKYVRASPDRMDRFKIFIKEAKLVEKSIMQLDVSTRLNSTYIMLESALKFQKVFKRLGEKFSKYVILNDSIPNNEDCKNTICFTRFSKIVFDITHKVSKTNFVTSIYFNEHCKVLQAFQKWIKSSDPLFGSMAENMKVIKYDKYWGNVKNMNILIFVVVVLNPRTKFQFV</sequence>
<dbReference type="Pfam" id="PF14372">
    <property type="entry name" value="hAT-like_RNase-H"/>
    <property type="match status" value="1"/>
</dbReference>
<dbReference type="AlphaFoldDB" id="A0A0R0GC87"/>
<dbReference type="EMBL" id="CM000848">
    <property type="protein sequence ID" value="KRH12603.1"/>
    <property type="molecule type" value="Genomic_DNA"/>
</dbReference>
<dbReference type="PaxDb" id="3847-GLYMA15G20071.1"/>
<keyword evidence="1" id="KW-0238">DNA-binding</keyword>
<protein>
    <recommendedName>
        <fullName evidence="2">hAT-like transposase RNase-H fold domain-containing protein</fullName>
    </recommendedName>
</protein>
<name>A0A0R0GC87_SOYBN</name>
<accession>A0A0R0GC87</accession>
<organism evidence="3">
    <name type="scientific">Glycine max</name>
    <name type="common">Soybean</name>
    <name type="synonym">Glycine hispida</name>
    <dbReference type="NCBI Taxonomy" id="3847"/>
    <lineage>
        <taxon>Eukaryota</taxon>
        <taxon>Viridiplantae</taxon>
        <taxon>Streptophyta</taxon>
        <taxon>Embryophyta</taxon>
        <taxon>Tracheophyta</taxon>
        <taxon>Spermatophyta</taxon>
        <taxon>Magnoliopsida</taxon>
        <taxon>eudicotyledons</taxon>
        <taxon>Gunneridae</taxon>
        <taxon>Pentapetalae</taxon>
        <taxon>rosids</taxon>
        <taxon>fabids</taxon>
        <taxon>Fabales</taxon>
        <taxon>Fabaceae</taxon>
        <taxon>Papilionoideae</taxon>
        <taxon>50 kb inversion clade</taxon>
        <taxon>NPAAA clade</taxon>
        <taxon>indigoferoid/millettioid clade</taxon>
        <taxon>Phaseoleae</taxon>
        <taxon>Glycine</taxon>
        <taxon>Glycine subgen. Soja</taxon>
    </lineage>
</organism>
<evidence type="ECO:0000313" key="3">
    <source>
        <dbReference type="EMBL" id="KRH12603.1"/>
    </source>
</evidence>
<dbReference type="GO" id="GO:0003677">
    <property type="term" value="F:DNA binding"/>
    <property type="evidence" value="ECO:0007669"/>
    <property type="project" value="UniProtKB-KW"/>
</dbReference>
<dbReference type="InterPro" id="IPR052035">
    <property type="entry name" value="ZnF_BED_domain_contain"/>
</dbReference>
<proteinExistence type="predicted"/>
<evidence type="ECO:0000256" key="1">
    <source>
        <dbReference type="ARBA" id="ARBA00023125"/>
    </source>
</evidence>
<dbReference type="Gramene" id="KRH12603">
    <property type="protein sequence ID" value="KRH12603"/>
    <property type="gene ID" value="GLYMA_15G181700"/>
</dbReference>
<reference evidence="4" key="2">
    <citation type="submission" date="2018-02" db="UniProtKB">
        <authorList>
            <consortium name="EnsemblPlants"/>
        </authorList>
    </citation>
    <scope>IDENTIFICATION</scope>
    <source>
        <strain evidence="4">Williams 82</strain>
    </source>
</reference>
<dbReference type="InParanoid" id="A0A0R0GC87"/>
<evidence type="ECO:0000313" key="4">
    <source>
        <dbReference type="EnsemblPlants" id="KRH12603"/>
    </source>
</evidence>
<dbReference type="InterPro" id="IPR025525">
    <property type="entry name" value="hAT-like_transposase_RNase-H"/>
</dbReference>
<dbReference type="STRING" id="3847.A0A0R0GC87"/>
<keyword evidence="5" id="KW-1185">Reference proteome</keyword>
<dbReference type="SUPFAM" id="SSF53098">
    <property type="entry name" value="Ribonuclease H-like"/>
    <property type="match status" value="1"/>
</dbReference>
<gene>
    <name evidence="3" type="ORF">GLYMA_15G181700</name>
</gene>
<evidence type="ECO:0000259" key="2">
    <source>
        <dbReference type="Pfam" id="PF14372"/>
    </source>
</evidence>
<dbReference type="InterPro" id="IPR012337">
    <property type="entry name" value="RNaseH-like_sf"/>
</dbReference>
<feature type="domain" description="hAT-like transposase RNase-H fold" evidence="2">
    <location>
        <begin position="237"/>
        <end position="307"/>
    </location>
</feature>
<evidence type="ECO:0000313" key="5">
    <source>
        <dbReference type="Proteomes" id="UP000008827"/>
    </source>
</evidence>
<dbReference type="EnsemblPlants" id="KRH12603">
    <property type="protein sequence ID" value="KRH12603"/>
    <property type="gene ID" value="GLYMA_15G181700"/>
</dbReference>
<reference evidence="3" key="3">
    <citation type="submission" date="2018-07" db="EMBL/GenBank/DDBJ databases">
        <title>WGS assembly of Glycine max.</title>
        <authorList>
            <person name="Schmutz J."/>
            <person name="Cannon S."/>
            <person name="Schlueter J."/>
            <person name="Ma J."/>
            <person name="Mitros T."/>
            <person name="Nelson W."/>
            <person name="Hyten D."/>
            <person name="Song Q."/>
            <person name="Thelen J."/>
            <person name="Cheng J."/>
            <person name="Xu D."/>
            <person name="Hellsten U."/>
            <person name="May G."/>
            <person name="Yu Y."/>
            <person name="Sakurai T."/>
            <person name="Umezawa T."/>
            <person name="Bhattacharyya M."/>
            <person name="Sandhu D."/>
            <person name="Valliyodan B."/>
            <person name="Lindquist E."/>
            <person name="Peto M."/>
            <person name="Grant D."/>
            <person name="Shu S."/>
            <person name="Goodstein D."/>
            <person name="Barry K."/>
            <person name="Futrell-Griggs M."/>
            <person name="Abernathy B."/>
            <person name="Du J."/>
            <person name="Tian Z."/>
            <person name="Zhu L."/>
            <person name="Gill N."/>
            <person name="Joshi T."/>
            <person name="Libault M."/>
            <person name="Sethuraman A."/>
            <person name="Zhang X."/>
            <person name="Shinozaki K."/>
            <person name="Nguyen H."/>
            <person name="Wing R."/>
            <person name="Cregan P."/>
            <person name="Specht J."/>
            <person name="Grimwood J."/>
            <person name="Rokhsar D."/>
            <person name="Stacey G."/>
            <person name="Shoemaker R."/>
            <person name="Jackson S."/>
        </authorList>
    </citation>
    <scope>NUCLEOTIDE SEQUENCE</scope>
    <source>
        <tissue evidence="3">Callus</tissue>
    </source>
</reference>
<reference evidence="3 4" key="1">
    <citation type="journal article" date="2010" name="Nature">
        <title>Genome sequence of the palaeopolyploid soybean.</title>
        <authorList>
            <person name="Schmutz J."/>
            <person name="Cannon S.B."/>
            <person name="Schlueter J."/>
            <person name="Ma J."/>
            <person name="Mitros T."/>
            <person name="Nelson W."/>
            <person name="Hyten D.L."/>
            <person name="Song Q."/>
            <person name="Thelen J.J."/>
            <person name="Cheng J."/>
            <person name="Xu D."/>
            <person name="Hellsten U."/>
            <person name="May G.D."/>
            <person name="Yu Y."/>
            <person name="Sakurai T."/>
            <person name="Umezawa T."/>
            <person name="Bhattacharyya M.K."/>
            <person name="Sandhu D."/>
            <person name="Valliyodan B."/>
            <person name="Lindquist E."/>
            <person name="Peto M."/>
            <person name="Grant D."/>
            <person name="Shu S."/>
            <person name="Goodstein D."/>
            <person name="Barry K."/>
            <person name="Futrell-Griggs M."/>
            <person name="Abernathy B."/>
            <person name="Du J."/>
            <person name="Tian Z."/>
            <person name="Zhu L."/>
            <person name="Gill N."/>
            <person name="Joshi T."/>
            <person name="Libault M."/>
            <person name="Sethuraman A."/>
            <person name="Zhang X.-C."/>
            <person name="Shinozaki K."/>
            <person name="Nguyen H.T."/>
            <person name="Wing R.A."/>
            <person name="Cregan P."/>
            <person name="Specht J."/>
            <person name="Grimwood J."/>
            <person name="Rokhsar D."/>
            <person name="Stacey G."/>
            <person name="Shoemaker R.C."/>
            <person name="Jackson S.A."/>
        </authorList>
    </citation>
    <scope>NUCLEOTIDE SEQUENCE</scope>
    <source>
        <strain evidence="4">cv. Williams 82</strain>
        <tissue evidence="3">Callus</tissue>
    </source>
</reference>
<dbReference type="Proteomes" id="UP000008827">
    <property type="component" value="Chromosome 15"/>
</dbReference>
<dbReference type="PANTHER" id="PTHR46481:SF8">
    <property type="entry name" value="ZINC FINGER BED DOMAIN-CONTAINING PROTEIN RICESLEEPER 1-LIKE"/>
    <property type="match status" value="1"/>
</dbReference>